<feature type="transmembrane region" description="Helical" evidence="7">
    <location>
        <begin position="201"/>
        <end position="219"/>
    </location>
</feature>
<evidence type="ECO:0000313" key="9">
    <source>
        <dbReference type="EMBL" id="OGF73644.1"/>
    </source>
</evidence>
<dbReference type="InterPro" id="IPR007318">
    <property type="entry name" value="Phopholipid_MeTrfase"/>
</dbReference>
<feature type="domain" description="Nudix hydrolase" evidence="8">
    <location>
        <begin position="5"/>
        <end position="140"/>
    </location>
</feature>
<keyword evidence="4" id="KW-0378">Hydrolase</keyword>
<comment type="subcellular location">
    <subcellularLocation>
        <location evidence="2">Endomembrane system</location>
        <topology evidence="2">Multi-pass membrane protein</topology>
    </subcellularLocation>
</comment>
<reference evidence="9 10" key="1">
    <citation type="journal article" date="2016" name="Nat. Commun.">
        <title>Thousands of microbial genomes shed light on interconnected biogeochemical processes in an aquifer system.</title>
        <authorList>
            <person name="Anantharaman K."/>
            <person name="Brown C.T."/>
            <person name="Hug L.A."/>
            <person name="Sharon I."/>
            <person name="Castelle C.J."/>
            <person name="Probst A.J."/>
            <person name="Thomas B.C."/>
            <person name="Singh A."/>
            <person name="Wilkins M.J."/>
            <person name="Karaoz U."/>
            <person name="Brodie E.L."/>
            <person name="Williams K.H."/>
            <person name="Hubbard S.S."/>
            <person name="Banfield J.F."/>
        </authorList>
    </citation>
    <scope>NUCLEOTIDE SEQUENCE [LARGE SCALE GENOMIC DNA]</scope>
</reference>
<keyword evidence="6 7" id="KW-0472">Membrane</keyword>
<evidence type="ECO:0000256" key="3">
    <source>
        <dbReference type="ARBA" id="ARBA00022692"/>
    </source>
</evidence>
<dbReference type="EMBL" id="MFHJ01000031">
    <property type="protein sequence ID" value="OGF73644.1"/>
    <property type="molecule type" value="Genomic_DNA"/>
</dbReference>
<dbReference type="PANTHER" id="PTHR43046">
    <property type="entry name" value="GDP-MANNOSE MANNOSYL HYDROLASE"/>
    <property type="match status" value="1"/>
</dbReference>
<dbReference type="PROSITE" id="PS00893">
    <property type="entry name" value="NUDIX_BOX"/>
    <property type="match status" value="1"/>
</dbReference>
<dbReference type="AlphaFoldDB" id="A0A1F5WDE8"/>
<comment type="caution">
    <text evidence="9">The sequence shown here is derived from an EMBL/GenBank/DDBJ whole genome shotgun (WGS) entry which is preliminary data.</text>
</comment>
<dbReference type="Gene3D" id="3.90.79.10">
    <property type="entry name" value="Nucleoside Triphosphate Pyrophosphohydrolase"/>
    <property type="match status" value="1"/>
</dbReference>
<dbReference type="SUPFAM" id="SSF55811">
    <property type="entry name" value="Nudix"/>
    <property type="match status" value="1"/>
</dbReference>
<dbReference type="PROSITE" id="PS51462">
    <property type="entry name" value="NUDIX"/>
    <property type="match status" value="1"/>
</dbReference>
<dbReference type="GO" id="GO:0012505">
    <property type="term" value="C:endomembrane system"/>
    <property type="evidence" value="ECO:0007669"/>
    <property type="project" value="UniProtKB-SubCell"/>
</dbReference>
<evidence type="ECO:0000256" key="7">
    <source>
        <dbReference type="SAM" id="Phobius"/>
    </source>
</evidence>
<dbReference type="Proteomes" id="UP000178276">
    <property type="component" value="Unassembled WGS sequence"/>
</dbReference>
<keyword evidence="3 7" id="KW-0812">Transmembrane</keyword>
<accession>A0A1F5WDE8</accession>
<comment type="cofactor">
    <cofactor evidence="1">
        <name>Mg(2+)</name>
        <dbReference type="ChEBI" id="CHEBI:18420"/>
    </cofactor>
</comment>
<proteinExistence type="predicted"/>
<organism evidence="9 10">
    <name type="scientific">Candidatus Giovannonibacteria bacterium RIFCSPHIGHO2_02_43_16</name>
    <dbReference type="NCBI Taxonomy" id="1798331"/>
    <lineage>
        <taxon>Bacteria</taxon>
        <taxon>Candidatus Giovannoniibacteriota</taxon>
    </lineage>
</organism>
<gene>
    <name evidence="9" type="ORF">A2W57_03010</name>
</gene>
<dbReference type="Pfam" id="PF00293">
    <property type="entry name" value="NUDIX"/>
    <property type="match status" value="1"/>
</dbReference>
<dbReference type="InterPro" id="IPR000086">
    <property type="entry name" value="NUDIX_hydrolase_dom"/>
</dbReference>
<evidence type="ECO:0000259" key="8">
    <source>
        <dbReference type="PROSITE" id="PS51462"/>
    </source>
</evidence>
<evidence type="ECO:0000256" key="1">
    <source>
        <dbReference type="ARBA" id="ARBA00001946"/>
    </source>
</evidence>
<evidence type="ECO:0000313" key="10">
    <source>
        <dbReference type="Proteomes" id="UP000178276"/>
    </source>
</evidence>
<dbReference type="Pfam" id="PF04191">
    <property type="entry name" value="PEMT"/>
    <property type="match status" value="1"/>
</dbReference>
<evidence type="ECO:0000256" key="5">
    <source>
        <dbReference type="ARBA" id="ARBA00022989"/>
    </source>
</evidence>
<protein>
    <recommendedName>
        <fullName evidence="8">Nudix hydrolase domain-containing protein</fullName>
    </recommendedName>
</protein>
<evidence type="ECO:0000256" key="4">
    <source>
        <dbReference type="ARBA" id="ARBA00022801"/>
    </source>
</evidence>
<evidence type="ECO:0000256" key="2">
    <source>
        <dbReference type="ARBA" id="ARBA00004127"/>
    </source>
</evidence>
<name>A0A1F5WDE8_9BACT</name>
<feature type="transmembrane region" description="Helical" evidence="7">
    <location>
        <begin position="172"/>
        <end position="194"/>
    </location>
</feature>
<dbReference type="Gene3D" id="1.20.120.1630">
    <property type="match status" value="1"/>
</dbReference>
<dbReference type="InterPro" id="IPR015797">
    <property type="entry name" value="NUDIX_hydrolase-like_dom_sf"/>
</dbReference>
<evidence type="ECO:0000256" key="6">
    <source>
        <dbReference type="ARBA" id="ARBA00023136"/>
    </source>
</evidence>
<dbReference type="PANTHER" id="PTHR43046:SF14">
    <property type="entry name" value="MUTT_NUDIX FAMILY PROTEIN"/>
    <property type="match status" value="1"/>
</dbReference>
<sequence>MSDREKAVPASYLILGKDGKILLGLRKNTGYYDGWWTVPSGHVETGELPIGALIRETKEEIGISIYSKDIKLVHTMYRAKHDETGPRSDYFFAVSKWSGDIENMEQQKCVKLEWFPMDNLPEKTVHFVEQGIECYRKGINYSEIQFDKKFINPNIENNIDIERAIPILPPPYIFLGPLLIGIGVNILYPLSIFSINLRWRLSIFVILLAAGGALLYWAVKTLLRFKVDPRFKPVGGVVTGGPFSFTRNPMYVSFTLIYLAVTVAFNALWAVFFLPIIFYTLHYGVILREEKYLEATLGEEFLKYKARVRRWL</sequence>
<dbReference type="GO" id="GO:0016787">
    <property type="term" value="F:hydrolase activity"/>
    <property type="evidence" value="ECO:0007669"/>
    <property type="project" value="UniProtKB-KW"/>
</dbReference>
<dbReference type="InterPro" id="IPR020084">
    <property type="entry name" value="NUDIX_hydrolase_CS"/>
</dbReference>
<feature type="transmembrane region" description="Helical" evidence="7">
    <location>
        <begin position="256"/>
        <end position="281"/>
    </location>
</feature>
<keyword evidence="5 7" id="KW-1133">Transmembrane helix</keyword>
<dbReference type="CDD" id="cd04683">
    <property type="entry name" value="NUDIX_Hydrolase"/>
    <property type="match status" value="1"/>
</dbReference>
<dbReference type="STRING" id="1798331.A2W57_03010"/>